<dbReference type="AlphaFoldDB" id="A0A2P7SLI0"/>
<sequence>MLFALAFCFAGSEAPAASSAKELCPATVRLAAELGNPAPEAGKGGAAQKDERFDFSSVDSFFVSLAELNGYFSGDPKLTFPVGEERLATHETTCLRLLADLFAAAASTSRSSGTAAASAGFRFIGHADATGNAERNYRLSYERGHAAAQAFSRLVKARLGWAPAIAVEGRGGADPWWCGVEDVAGAAPAPGGASTCGALAAGKGEIARDKVVRVRNDRRLEIRFSGTSMAGPRIDLIAKAMALGPAADMDFARLLRFEPRMRYFPAGNAPLQPVRIVLHDSGEAACLALAGAFPETAWSQYAGKSASALEPSAAWPPKPGSASNPKRFDEANLAIRLRVVPAVTRNQGRPNRARLLLELATGTVGPVLVVSSAGTPPPAETLAVIEGTDGEGSAKAGAGKTPAEIRRRAAGYGVPEYWRVRLRIDELLSGLLLTETGTTDFWSALAKCLPQQAGKNAESGVEAERSKAAAFVRGAGETALENLPRDFDGLLAHAHDFNRPTRMFGLRPGLKLRIDAGRLGLQREAPSEQLYTMALAGTSAVYDLYAAPLAVWRNIADQSGPSWPASGHQGYLAVSLNPTVQGMSVGGSKVEDENELPVPPDEKNGLYNLASPYALERFLRGRLVNVFLPGARPGRKTLDMKEIDFIDRKDDAANSEKDAILLAAENAGLLVDFYKNYVPDAQLAGPVDHPRPACEGARSQVGVLCGFMRQNVVPTLLLPVRSKRQDRHVPIDTRVGALMLSGDLEPCFANDAAGSGLPSFPDTSRLANPVLIRALGASLPVPALVDGRDCRLLGLPALAGSEFEW</sequence>
<protein>
    <recommendedName>
        <fullName evidence="3">OmpA-like domain-containing protein</fullName>
    </recommendedName>
</protein>
<evidence type="ECO:0000313" key="1">
    <source>
        <dbReference type="EMBL" id="PSJ63307.1"/>
    </source>
</evidence>
<accession>A0A2P7SLI0</accession>
<comment type="caution">
    <text evidence="1">The sequence shown here is derived from an EMBL/GenBank/DDBJ whole genome shotgun (WGS) entry which is preliminary data.</text>
</comment>
<dbReference type="Proteomes" id="UP000241229">
    <property type="component" value="Unassembled WGS sequence"/>
</dbReference>
<keyword evidence="2" id="KW-1185">Reference proteome</keyword>
<dbReference type="SUPFAM" id="SSF103088">
    <property type="entry name" value="OmpA-like"/>
    <property type="match status" value="1"/>
</dbReference>
<evidence type="ECO:0000313" key="2">
    <source>
        <dbReference type="Proteomes" id="UP000241229"/>
    </source>
</evidence>
<dbReference type="EMBL" id="PXYK01000005">
    <property type="protein sequence ID" value="PSJ63307.1"/>
    <property type="molecule type" value="Genomic_DNA"/>
</dbReference>
<dbReference type="OrthoDB" id="8250380at2"/>
<dbReference type="InterPro" id="IPR036737">
    <property type="entry name" value="OmpA-like_sf"/>
</dbReference>
<dbReference type="Gene3D" id="3.30.1330.60">
    <property type="entry name" value="OmpA-like domain"/>
    <property type="match status" value="1"/>
</dbReference>
<organism evidence="1 2">
    <name type="scientific">Kumtagia ephedrae</name>
    <dbReference type="NCBI Taxonomy" id="2116701"/>
    <lineage>
        <taxon>Bacteria</taxon>
        <taxon>Pseudomonadati</taxon>
        <taxon>Pseudomonadota</taxon>
        <taxon>Alphaproteobacteria</taxon>
        <taxon>Hyphomicrobiales</taxon>
        <taxon>Phyllobacteriaceae</taxon>
        <taxon>Kumtagia</taxon>
    </lineage>
</organism>
<gene>
    <name evidence="1" type="ORF">C7I84_06625</name>
</gene>
<proteinExistence type="predicted"/>
<evidence type="ECO:0008006" key="3">
    <source>
        <dbReference type="Google" id="ProtNLM"/>
    </source>
</evidence>
<reference evidence="1 2" key="1">
    <citation type="submission" date="2018-03" db="EMBL/GenBank/DDBJ databases">
        <title>The draft genome of Mesorhizobium sp. 6GN-30.</title>
        <authorList>
            <person name="Liu L."/>
            <person name="Li L."/>
            <person name="Wang T."/>
            <person name="Zhang X."/>
            <person name="Liang L."/>
        </authorList>
    </citation>
    <scope>NUCLEOTIDE SEQUENCE [LARGE SCALE GENOMIC DNA]</scope>
    <source>
        <strain evidence="1 2">6GN30</strain>
    </source>
</reference>
<dbReference type="RefSeq" id="WP_106771370.1">
    <property type="nucleotide sequence ID" value="NZ_PXYK01000005.1"/>
</dbReference>
<name>A0A2P7SLI0_9HYPH</name>